<dbReference type="AlphaFoldDB" id="A0A9P8TL94"/>
<organism evidence="1 2">
    <name type="scientific">Wickerhamomyces pijperi</name>
    <name type="common">Yeast</name>
    <name type="synonym">Pichia pijperi</name>
    <dbReference type="NCBI Taxonomy" id="599730"/>
    <lineage>
        <taxon>Eukaryota</taxon>
        <taxon>Fungi</taxon>
        <taxon>Dikarya</taxon>
        <taxon>Ascomycota</taxon>
        <taxon>Saccharomycotina</taxon>
        <taxon>Saccharomycetes</taxon>
        <taxon>Phaffomycetales</taxon>
        <taxon>Wickerhamomycetaceae</taxon>
        <taxon>Wickerhamomyces</taxon>
    </lineage>
</organism>
<gene>
    <name evidence="1" type="ORF">WICPIJ_006189</name>
</gene>
<accession>A0A9P8TL94</accession>
<comment type="caution">
    <text evidence="1">The sequence shown here is derived from an EMBL/GenBank/DDBJ whole genome shotgun (WGS) entry which is preliminary data.</text>
</comment>
<name>A0A9P8TL94_WICPI</name>
<reference evidence="1" key="1">
    <citation type="journal article" date="2021" name="Open Biol.">
        <title>Shared evolutionary footprints suggest mitochondrial oxidative damage underlies multiple complex I losses in fungi.</title>
        <authorList>
            <person name="Schikora-Tamarit M.A."/>
            <person name="Marcet-Houben M."/>
            <person name="Nosek J."/>
            <person name="Gabaldon T."/>
        </authorList>
    </citation>
    <scope>NUCLEOTIDE SEQUENCE</scope>
    <source>
        <strain evidence="1">CBS2887</strain>
    </source>
</reference>
<sequence length="613" mass="70414">MSIQESKIDDLLSWAQANGAKISPALKFEYTQDKGITARSMGITSIENNNEPQLQIPKKLIISSELSKKVFPDLPETSNINAGLKLLLAKLKFDSINPTIIGNEENLTEFFAPYVNLLPAMYETGCPYYWNEEELKSIEGTNLGGSLQAKLDSIYKEWLDLMKKLPQPFRDDRYESDLKLSDRYYQLDKDDFLKEVANVQSYTSFGAYLYSTVIFTSRAFPHHILDPNCGTGEAILLPLIDLLNHDNSTKIDWAYTKTTDQHEGFFSLHNKDDLLHEGDEVLNNYGAKGNEELLLGYGFVIPGNKNDSIALRVKLPLHAVQKLIKEGITIPKIEDYTQFAFNTEEQTYSGEPTDEDIKDGLLYFINRSNLIPANLLELFTHLNKNDSEQGKTVTLRARLQALQNLRGALELKQKFLKKKPEIDMAFVAHKNFVKNGEVYREGQMELYKLVVAEIKTFEKQLLNDYKSDVLTLKKIFKKDYDLQELLLESFGWNRYEIIESNDFVDATLYVWIILHTFVQIEREIDTDEEDYTPYEFPEFLRAAFFNIKNDPKLKVIEQFNNLSGYLHGILKDHAVGQFITTENLSWASEVVKRCGYTRGSTGEIIIIKPREIK</sequence>
<evidence type="ECO:0000313" key="2">
    <source>
        <dbReference type="Proteomes" id="UP000774326"/>
    </source>
</evidence>
<keyword evidence="2" id="KW-1185">Reference proteome</keyword>
<dbReference type="PANTHER" id="PTHR13271:SF147">
    <property type="entry name" value="PROTEIN-LYSINE N-METHYLTRANSFERASE EFM1-RELATED"/>
    <property type="match status" value="1"/>
</dbReference>
<protein>
    <recommendedName>
        <fullName evidence="3">SET domain-containing protein</fullName>
    </recommendedName>
</protein>
<dbReference type="GO" id="GO:0016279">
    <property type="term" value="F:protein-lysine N-methyltransferase activity"/>
    <property type="evidence" value="ECO:0007669"/>
    <property type="project" value="TreeGrafter"/>
</dbReference>
<dbReference type="OrthoDB" id="42889at2759"/>
<dbReference type="GO" id="GO:0005634">
    <property type="term" value="C:nucleus"/>
    <property type="evidence" value="ECO:0007669"/>
    <property type="project" value="TreeGrafter"/>
</dbReference>
<proteinExistence type="predicted"/>
<evidence type="ECO:0000313" key="1">
    <source>
        <dbReference type="EMBL" id="KAH3682850.1"/>
    </source>
</evidence>
<dbReference type="InterPro" id="IPR050600">
    <property type="entry name" value="SETD3_SETD6_MTase"/>
</dbReference>
<dbReference type="InterPro" id="IPR046341">
    <property type="entry name" value="SET_dom_sf"/>
</dbReference>
<dbReference type="Proteomes" id="UP000774326">
    <property type="component" value="Unassembled WGS sequence"/>
</dbReference>
<dbReference type="EMBL" id="JAEUBG010003391">
    <property type="protein sequence ID" value="KAH3682850.1"/>
    <property type="molecule type" value="Genomic_DNA"/>
</dbReference>
<dbReference type="SUPFAM" id="SSF82199">
    <property type="entry name" value="SET domain"/>
    <property type="match status" value="1"/>
</dbReference>
<evidence type="ECO:0008006" key="3">
    <source>
        <dbReference type="Google" id="ProtNLM"/>
    </source>
</evidence>
<reference evidence="1" key="2">
    <citation type="submission" date="2021-01" db="EMBL/GenBank/DDBJ databases">
        <authorList>
            <person name="Schikora-Tamarit M.A."/>
        </authorList>
    </citation>
    <scope>NUCLEOTIDE SEQUENCE</scope>
    <source>
        <strain evidence="1">CBS2887</strain>
    </source>
</reference>
<dbReference type="PANTHER" id="PTHR13271">
    <property type="entry name" value="UNCHARACTERIZED PUTATIVE METHYLTRANSFERASE"/>
    <property type="match status" value="1"/>
</dbReference>
<dbReference type="Gene3D" id="3.90.1410.10">
    <property type="entry name" value="set domain protein methyltransferase, domain 1"/>
    <property type="match status" value="1"/>
</dbReference>